<evidence type="ECO:0000256" key="5">
    <source>
        <dbReference type="ARBA" id="ARBA00022741"/>
    </source>
</evidence>
<feature type="domain" description="Cadherin" evidence="13">
    <location>
        <begin position="450"/>
        <end position="538"/>
    </location>
</feature>
<evidence type="ECO:0000256" key="3">
    <source>
        <dbReference type="ARBA" id="ARBA00022692"/>
    </source>
</evidence>
<feature type="transmembrane region" description="Helical" evidence="12">
    <location>
        <begin position="143"/>
        <end position="165"/>
    </location>
</feature>
<name>A0A1I7XDS2_HETBA</name>
<dbReference type="Gene3D" id="4.10.6.10">
    <property type="entry name" value="Fusion Protein Of Alpha-na,k-atpase With Glutathione S-transferase, Domain 3"/>
    <property type="match status" value="1"/>
</dbReference>
<dbReference type="SMART" id="SM00112">
    <property type="entry name" value="CA"/>
    <property type="match status" value="8"/>
</dbReference>
<keyword evidence="8" id="KW-1278">Translocase</keyword>
<keyword evidence="9 12" id="KW-1133">Transmembrane helix</keyword>
<dbReference type="GO" id="GO:0016887">
    <property type="term" value="F:ATP hydrolysis activity"/>
    <property type="evidence" value="ECO:0007669"/>
    <property type="project" value="InterPro"/>
</dbReference>
<feature type="transmembrane region" description="Helical" evidence="12">
    <location>
        <begin position="2144"/>
        <end position="2165"/>
    </location>
</feature>
<dbReference type="GO" id="GO:0006883">
    <property type="term" value="P:intracellular sodium ion homeostasis"/>
    <property type="evidence" value="ECO:0007669"/>
    <property type="project" value="TreeGrafter"/>
</dbReference>
<dbReference type="GO" id="GO:0005391">
    <property type="term" value="F:P-type sodium:potassium-exchanging transporter activity"/>
    <property type="evidence" value="ECO:0007669"/>
    <property type="project" value="TreeGrafter"/>
</dbReference>
<dbReference type="Pfam" id="PF00690">
    <property type="entry name" value="Cation_ATPase_N"/>
    <property type="match status" value="1"/>
</dbReference>
<dbReference type="CDD" id="cd11304">
    <property type="entry name" value="Cadherin_repeat"/>
    <property type="match status" value="8"/>
</dbReference>
<evidence type="ECO:0000256" key="1">
    <source>
        <dbReference type="ARBA" id="ARBA00004141"/>
    </source>
</evidence>
<feature type="transmembrane region" description="Helical" evidence="12">
    <location>
        <begin position="1649"/>
        <end position="1670"/>
    </location>
</feature>
<dbReference type="InterPro" id="IPR050510">
    <property type="entry name" value="Cation_transp_ATPase_P-type"/>
</dbReference>
<dbReference type="InterPro" id="IPR006068">
    <property type="entry name" value="ATPase_P-typ_cation-transptr_C"/>
</dbReference>
<feature type="transmembrane region" description="Helical" evidence="12">
    <location>
        <begin position="87"/>
        <end position="110"/>
    </location>
</feature>
<dbReference type="InterPro" id="IPR023299">
    <property type="entry name" value="ATPase_P-typ_cyto_dom_N"/>
</dbReference>
<dbReference type="GO" id="GO:0007156">
    <property type="term" value="P:homophilic cell adhesion via plasma membrane adhesion molecules"/>
    <property type="evidence" value="ECO:0007669"/>
    <property type="project" value="InterPro"/>
</dbReference>
<dbReference type="SUPFAM" id="SSF49313">
    <property type="entry name" value="Cadherin-like"/>
    <property type="match status" value="8"/>
</dbReference>
<dbReference type="InterPro" id="IPR018797">
    <property type="entry name" value="FAM98"/>
</dbReference>
<evidence type="ECO:0000256" key="12">
    <source>
        <dbReference type="SAM" id="Phobius"/>
    </source>
</evidence>
<dbReference type="InterPro" id="IPR036412">
    <property type="entry name" value="HAD-like_sf"/>
</dbReference>
<dbReference type="PROSITE" id="PS00232">
    <property type="entry name" value="CADHERIN_1"/>
    <property type="match status" value="2"/>
</dbReference>
<evidence type="ECO:0000256" key="7">
    <source>
        <dbReference type="ARBA" id="ARBA00022840"/>
    </source>
</evidence>
<evidence type="ECO:0000256" key="2">
    <source>
        <dbReference type="ARBA" id="ARBA00007218"/>
    </source>
</evidence>
<dbReference type="GO" id="GO:1990573">
    <property type="term" value="P:potassium ion import across plasma membrane"/>
    <property type="evidence" value="ECO:0007669"/>
    <property type="project" value="TreeGrafter"/>
</dbReference>
<dbReference type="PANTHER" id="PTHR43294:SF18">
    <property type="entry name" value="SODIUM_POTASSIUM-TRANSPORTING ATPASE SUBUNIT ALPHA"/>
    <property type="match status" value="1"/>
</dbReference>
<dbReference type="Gene3D" id="3.40.1110.10">
    <property type="entry name" value="Calcium-transporting ATPase, cytoplasmic domain N"/>
    <property type="match status" value="1"/>
</dbReference>
<dbReference type="SUPFAM" id="SSF56784">
    <property type="entry name" value="HAD-like"/>
    <property type="match status" value="1"/>
</dbReference>
<dbReference type="FunFam" id="1.20.1110.10:FF:000095">
    <property type="entry name" value="Sodium/potassium-transporting ATPase subunit alpha-1"/>
    <property type="match status" value="1"/>
</dbReference>
<comment type="subcellular location">
    <subcellularLocation>
        <location evidence="1">Membrane</location>
        <topology evidence="1">Multi-pass membrane protein</topology>
    </subcellularLocation>
</comment>
<evidence type="ECO:0000256" key="9">
    <source>
        <dbReference type="ARBA" id="ARBA00022989"/>
    </source>
</evidence>
<feature type="domain" description="Cadherin" evidence="13">
    <location>
        <begin position="1163"/>
        <end position="1266"/>
    </location>
</feature>
<organism evidence="14 15">
    <name type="scientific">Heterorhabditis bacteriophora</name>
    <name type="common">Entomopathogenic nematode worm</name>
    <dbReference type="NCBI Taxonomy" id="37862"/>
    <lineage>
        <taxon>Eukaryota</taxon>
        <taxon>Metazoa</taxon>
        <taxon>Ecdysozoa</taxon>
        <taxon>Nematoda</taxon>
        <taxon>Chromadorea</taxon>
        <taxon>Rhabditida</taxon>
        <taxon>Rhabditina</taxon>
        <taxon>Rhabditomorpha</taxon>
        <taxon>Strongyloidea</taxon>
        <taxon>Heterorhabditidae</taxon>
        <taxon>Heterorhabditis</taxon>
    </lineage>
</organism>
<keyword evidence="3 12" id="KW-0812">Transmembrane</keyword>
<dbReference type="Pfam" id="PF00689">
    <property type="entry name" value="Cation_ATPase_C"/>
    <property type="match status" value="1"/>
</dbReference>
<evidence type="ECO:0000256" key="11">
    <source>
        <dbReference type="PROSITE-ProRule" id="PRU00043"/>
    </source>
</evidence>
<sequence>MYSIVRFFLGFSISISLGISPMFITECRYLLSRGKTSLCEKSLAFYHGLEGKEAKEFIKKMKDDKDANNKTFNILTVWKDPLARRGILVGGLVMVAMVMSGVAVINAFAFEILLSTGLNQLQSSIGNIVICTMSVQTWMGYSLVGAICLFNLIFAAGPGPVSLFITGELVGQNSRGAASTWVNVVMSGGLTNLNVKYLESSSTNVQVTYDFGISVTSNTVDYISYSTSVHIVIGLDSCSYITGIGKLSIVLYYSHPNDLKYYDLLSMIPRHHYLDAFIYNWLLLSLTGAQIYPETNVIDPSLPVSNYAPVLQVTSLEGYLPETAEIGTTVRISPNMQSESLQILVHDDDLRPGMPPATYQYILTGIGATVFAVDQRGFVYLNVPNIDADSPNPSTYLLNVQAREVDTNPVRSSKPVTLTIHILDANDNAPLFEHPIYTANTTARGTDRPLVIVKASDIDSGEYGRITYQISQVTNGAEGKFRYDPTTNMLFATGNLIPGERYQVVIDASDGGGLSSQAIVVVLAIDHSLDFSSHAPLPGMETFLPHPFHVTTPQAVNSMEQEETIQTFVTEVSENTPPNTVVVALGGDDSNNQIYFTIVGGNEEEKFVINEQTGTITTVEEFDRERTAMYSLQIDTRSRVPDQHLYWTLVQISVLVGLVQSSTDFRRKEDFYLIYTMKFILGKVVVEDMDADDNGRLELRVAPDMNRLFTVSNNGVVSVNGDFTAEHLGEHRMFIVAKDHGEPPKEAKAEVIVNIFGTHISVATMPPTNEVFEYTNSAEEETPMNPDYYYQSMTTPIPNIGRPHTTFSSFPSPSPIPQPPTALIPAFHTIHLPDFNKMVYYYAFLSISCTGLTLKIIGLIYQRNNLQHFKTTEASLISDLNSSNEQSTSTEMTSSIIEKQSKYRTMSPTIFTKPSIMSQTITYPRVKPRLAPVFNPSQISVAVDENEADIEITKVHASYPDGGQGTISYVLQKGDPSLFSVSSFSGSVVLLRALDAEVDTAYTIQVSTTEASSMTIDPSRPHFVTITVHVADMNDWIPNFESTKYNFAVQEDTIPGTIVGQVTAFDQDKEDPNNRIRYRLISAGGLEQYFSVNSDNGLITLARPVDAFAGEKITLRIEASDSGEPSHSSSTSVLIDVVQSSSQVIPDSGPFSNRPSEEELQFSLRNYTTSVSEAVRPPHLVQILSVNNKPADTRFIICSITSGNYRGAFGVTAGNDGNCELRTQMELDRESVERYLLNVSVTAGSQTDFALVSVTVLDVNDNVPRFIYDNDLGLSLYYAGVSSTAGAFTRIISVKAEDADLGNSSVVNYALDPLSVHSKYFSISPFGEISTKQSMAQVIQKNTLNFFEIRVSACDSPISGQQLCSKADLVINVITEANRFRMITAGLNPQQLRAHEKDMIRSVRQFTGACSLLSIEKMVEHTILDNMARTDIYWYAVNPTTKKICKKHEFKKLFEYSSVAMVAGKVQPWFRLEKVVEDTEEESMTSNIGRAQMLEMPMSEEDLTMKSGSLSGLTQQRGISYRNYGRQHSVAYEGDFSIEENMYAINVPGRMDPVTKFGLLLATPPLTLICKGITLMLFCSKKKDNVKIEDLKKDIELGLTSEEASTRLMKEGLNALSQPPNASVWIKLAKNLFVTGSFAFFQERKSNGIMASFANMIPTTAHVCVFSNILSLPSPIILTNGVFFKDYFFISLRCLVIIIKIIYRVNQEIFDAELCNQDGELIGNKIHQMEGTYEHLLRCAALCSNSEFKVSIHETKDHYVLVMKGAPEKILKACSFVSVNGELKEKDEDFENAFHKVVMVTGDHPITARALAQQVHIIGENEEVVELIEDNQSVQSDEIYGDSGRLKPVNAIVIHGEQLKKLSPITLTSVVTNYSQVVFARTSPAQKLQVVEVYQKSNNIVAVTGDGVNDAPALRKADIGIAMGIAGTDVSKQAADMILLNDNFVSIVTGIEEGRLIFDNLKKSIAYTLTSNIPEITPFMFYVLFGIPLPMSIVAVLMIDLGTDLVLENAVFFPVFLLVLCNSFQWPAISLAYEVPESDIMQRPPRNPHIDKLVNRRLILFSYLHIGVLQAFAGFTTYFGMLEPYFYYNLCENTPLFLAIMMYHGWKPWTLIGIREKWENAFINDLEDSFGQQWTFDARKNLEACCHGGFFFAIVVVQWADLLISKTRKNSIVTQGMENQVLNSSLLFTCFLAMFLTTTPVVSNVLKINGMRPIISLMAEPMDIDLECQSFSALKLEGLSEIIGFDNPTAVIKSGLNSEFSKLVVSITTELQVLYGLEESPSVLNENDDIQNFLYELSAILADLECPYDEISCGPLEMRFDSERKRFILIDFLLKELKSARLFADQELRKQTTKTSDKPLTPFLSTALNTLKVPKPCGTINPLDIITQLQKAVDARLQMCAVRPKLLFRASMDGKKWKVVEEAIQALTQEYRSRNLLLLKRVDVTINSFLWCDRIRKQEDKIRSLFATRRDSMLRFTPVDVAALLGASEDLLRVEQASSNRLRRNTRSKMCPKVMTDQPEDRGGRTTEMTDTYVKECGSCTLFYKYSRMWLLASVGRVVVRVPIKTFLVVPRRELWKTVRQPSTTAAIKCLDKLVITGPDDAVEIAARLTHEEQILLSKALNDLSSKKSQVSSPLSDSQVHALFIVNGLPFIGFGCLDNMIMILAGEYIDQQLESSKARWTTNIARAFGLTVGCIIGMFPLLFFNDNMEEITGNHE</sequence>
<dbReference type="Gene3D" id="1.20.1250.20">
    <property type="entry name" value="MFS general substrate transporter like domains"/>
    <property type="match status" value="1"/>
</dbReference>
<dbReference type="Gene3D" id="1.20.1110.10">
    <property type="entry name" value="Calcium-transporting ATPase, transmembrane domain"/>
    <property type="match status" value="1"/>
</dbReference>
<keyword evidence="5" id="KW-0547">Nucleotide-binding</keyword>
<dbReference type="Pfam" id="PF13246">
    <property type="entry name" value="Cation_ATPase"/>
    <property type="match status" value="1"/>
</dbReference>
<dbReference type="GO" id="GO:0030007">
    <property type="term" value="P:intracellular potassium ion homeostasis"/>
    <property type="evidence" value="ECO:0007669"/>
    <property type="project" value="TreeGrafter"/>
</dbReference>
<dbReference type="PRINTS" id="PR00205">
    <property type="entry name" value="CADHERIN"/>
</dbReference>
<dbReference type="PRINTS" id="PR00120">
    <property type="entry name" value="HATPASE"/>
</dbReference>
<keyword evidence="7" id="KW-0067">ATP-binding</keyword>
<keyword evidence="6 11" id="KW-0106">Calcium</keyword>
<dbReference type="FunFam" id="2.60.40.60:FF:000315">
    <property type="entry name" value="CaDHerin family"/>
    <property type="match status" value="1"/>
</dbReference>
<proteinExistence type="inferred from homology"/>
<dbReference type="PROSITE" id="PS50268">
    <property type="entry name" value="CADHERIN_2"/>
    <property type="match status" value="7"/>
</dbReference>
<feature type="transmembrane region" description="Helical" evidence="12">
    <location>
        <begin position="1979"/>
        <end position="1999"/>
    </location>
</feature>
<dbReference type="Proteomes" id="UP000095283">
    <property type="component" value="Unplaced"/>
</dbReference>
<reference evidence="15" key="1">
    <citation type="submission" date="2016-11" db="UniProtKB">
        <authorList>
            <consortium name="WormBaseParasite"/>
        </authorList>
    </citation>
    <scope>IDENTIFICATION</scope>
</reference>
<feature type="transmembrane region" description="Helical" evidence="12">
    <location>
        <begin position="6"/>
        <end position="25"/>
    </location>
</feature>
<dbReference type="GO" id="GO:0005886">
    <property type="term" value="C:plasma membrane"/>
    <property type="evidence" value="ECO:0007669"/>
    <property type="project" value="InterPro"/>
</dbReference>
<feature type="domain" description="Cadherin" evidence="13">
    <location>
        <begin position="312"/>
        <end position="432"/>
    </location>
</feature>
<dbReference type="GO" id="GO:0005509">
    <property type="term" value="F:calcium ion binding"/>
    <property type="evidence" value="ECO:0007669"/>
    <property type="project" value="UniProtKB-UniRule"/>
</dbReference>
<dbReference type="Gene3D" id="2.60.40.60">
    <property type="entry name" value="Cadherins"/>
    <property type="match status" value="8"/>
</dbReference>
<feature type="transmembrane region" description="Helical" evidence="12">
    <location>
        <begin position="1682"/>
        <end position="1703"/>
    </location>
</feature>
<keyword evidence="4" id="KW-0677">Repeat</keyword>
<dbReference type="SUPFAM" id="SSF81665">
    <property type="entry name" value="Calcium ATPase, transmembrane domain M"/>
    <property type="match status" value="1"/>
</dbReference>
<comment type="similarity">
    <text evidence="2">Belongs to the FAM98 family.</text>
</comment>
<dbReference type="InterPro" id="IPR002126">
    <property type="entry name" value="Cadherin-like_dom"/>
</dbReference>
<evidence type="ECO:0000256" key="6">
    <source>
        <dbReference type="ARBA" id="ARBA00022837"/>
    </source>
</evidence>
<evidence type="ECO:0000256" key="8">
    <source>
        <dbReference type="ARBA" id="ARBA00022967"/>
    </source>
</evidence>
<dbReference type="GO" id="GO:1902600">
    <property type="term" value="P:proton transmembrane transport"/>
    <property type="evidence" value="ECO:0007669"/>
    <property type="project" value="TreeGrafter"/>
</dbReference>
<dbReference type="GO" id="GO:0005524">
    <property type="term" value="F:ATP binding"/>
    <property type="evidence" value="ECO:0007669"/>
    <property type="project" value="UniProtKB-KW"/>
</dbReference>
<keyword evidence="10 12" id="KW-0472">Membrane</keyword>
<dbReference type="Gene3D" id="3.40.50.1000">
    <property type="entry name" value="HAD superfamily/HAD-like"/>
    <property type="match status" value="1"/>
</dbReference>
<feature type="transmembrane region" description="Helical" evidence="12">
    <location>
        <begin position="2011"/>
        <end position="2033"/>
    </location>
</feature>
<evidence type="ECO:0000259" key="13">
    <source>
        <dbReference type="PROSITE" id="PS50268"/>
    </source>
</evidence>
<dbReference type="Pfam" id="PF10239">
    <property type="entry name" value="DUF2465"/>
    <property type="match status" value="1"/>
</dbReference>
<dbReference type="PANTHER" id="PTHR43294">
    <property type="entry name" value="SODIUM/POTASSIUM-TRANSPORTING ATPASE SUBUNIT ALPHA"/>
    <property type="match status" value="1"/>
</dbReference>
<dbReference type="InterPro" id="IPR019537">
    <property type="entry name" value="TMEM65"/>
</dbReference>
<evidence type="ECO:0000256" key="4">
    <source>
        <dbReference type="ARBA" id="ARBA00022737"/>
    </source>
</evidence>
<feature type="domain" description="Cadherin" evidence="13">
    <location>
        <begin position="564"/>
        <end position="705"/>
    </location>
</feature>
<dbReference type="WBParaSite" id="Hba_15494">
    <property type="protein sequence ID" value="Hba_15494"/>
    <property type="gene ID" value="Hba_15494"/>
</dbReference>
<feature type="transmembrane region" description="Helical" evidence="12">
    <location>
        <begin position="2058"/>
        <end position="2079"/>
    </location>
</feature>
<dbReference type="Pfam" id="PF00028">
    <property type="entry name" value="Cadherin"/>
    <property type="match status" value="3"/>
</dbReference>
<dbReference type="InterPro" id="IPR015919">
    <property type="entry name" value="Cadherin-like_sf"/>
</dbReference>
<protein>
    <submittedName>
        <fullName evidence="15">Cadherin domain-containing protein</fullName>
    </submittedName>
</protein>
<dbReference type="SUPFAM" id="SSF81660">
    <property type="entry name" value="Metal cation-transporting ATPase, ATP-binding domain N"/>
    <property type="match status" value="1"/>
</dbReference>
<evidence type="ECO:0000313" key="14">
    <source>
        <dbReference type="Proteomes" id="UP000095283"/>
    </source>
</evidence>
<feature type="transmembrane region" description="Helical" evidence="12">
    <location>
        <begin position="2684"/>
        <end position="2704"/>
    </location>
</feature>
<dbReference type="FunFam" id="2.60.40.60:FF:000302">
    <property type="entry name" value="CaDHerin family"/>
    <property type="match status" value="1"/>
</dbReference>
<dbReference type="InterPro" id="IPR004014">
    <property type="entry name" value="ATPase_P-typ_cation-transptr_N"/>
</dbReference>
<dbReference type="InterPro" id="IPR001757">
    <property type="entry name" value="P_typ_ATPase"/>
</dbReference>
<feature type="transmembrane region" description="Helical" evidence="12">
    <location>
        <begin position="2642"/>
        <end position="2664"/>
    </location>
</feature>
<dbReference type="InterPro" id="IPR020894">
    <property type="entry name" value="Cadherin_CS"/>
</dbReference>
<feature type="transmembrane region" description="Helical" evidence="12">
    <location>
        <begin position="2185"/>
        <end position="2206"/>
    </location>
</feature>
<accession>A0A1I7XDS2</accession>
<dbReference type="GO" id="GO:0036376">
    <property type="term" value="P:sodium ion export across plasma membrane"/>
    <property type="evidence" value="ECO:0007669"/>
    <property type="project" value="TreeGrafter"/>
</dbReference>
<evidence type="ECO:0000256" key="10">
    <source>
        <dbReference type="ARBA" id="ARBA00023136"/>
    </source>
</evidence>
<dbReference type="InterPro" id="IPR023214">
    <property type="entry name" value="HAD_sf"/>
</dbReference>
<feature type="domain" description="Cadherin" evidence="13">
    <location>
        <begin position="1041"/>
        <end position="1148"/>
    </location>
</feature>
<evidence type="ECO:0000313" key="15">
    <source>
        <dbReference type="WBParaSite" id="Hba_15494"/>
    </source>
</evidence>
<feature type="domain" description="Cadherin" evidence="13">
    <location>
        <begin position="1273"/>
        <end position="1391"/>
    </location>
</feature>
<dbReference type="InterPro" id="IPR023298">
    <property type="entry name" value="ATPase_P-typ_TM_dom_sf"/>
</dbReference>
<dbReference type="Pfam" id="PF10507">
    <property type="entry name" value="TMEM65"/>
    <property type="match status" value="1"/>
</dbReference>
<keyword evidence="14" id="KW-1185">Reference proteome</keyword>
<dbReference type="InterPro" id="IPR036259">
    <property type="entry name" value="MFS_trans_sf"/>
</dbReference>
<dbReference type="FunFam" id="3.40.50.1000:FF:000083">
    <property type="entry name" value="Sodium/potassium-transporting ATPase subunit alpha"/>
    <property type="match status" value="1"/>
</dbReference>
<feature type="domain" description="Cadherin" evidence="13">
    <location>
        <begin position="935"/>
        <end position="1040"/>
    </location>
</feature>
<feature type="transmembrane region" description="Helical" evidence="12">
    <location>
        <begin position="1557"/>
        <end position="1578"/>
    </location>
</feature>
<dbReference type="NCBIfam" id="TIGR01494">
    <property type="entry name" value="ATPase_P-type"/>
    <property type="match status" value="1"/>
</dbReference>